<feature type="domain" description="Pyrrolo-quinoline quinone repeat" evidence="3">
    <location>
        <begin position="96"/>
        <end position="317"/>
    </location>
</feature>
<dbReference type="InterPro" id="IPR015943">
    <property type="entry name" value="WD40/YVTN_repeat-like_dom_sf"/>
</dbReference>
<feature type="compositionally biased region" description="Low complexity" evidence="1">
    <location>
        <begin position="628"/>
        <end position="649"/>
    </location>
</feature>
<dbReference type="PANTHER" id="PTHR37253:SF1">
    <property type="entry name" value="PROTEIN GAMETE EXPRESSED 3"/>
    <property type="match status" value="1"/>
</dbReference>
<accession>A0AAP0G9K2</accession>
<keyword evidence="5" id="KW-1185">Reference proteome</keyword>
<proteinExistence type="predicted"/>
<gene>
    <name evidence="4" type="primary">GEX3</name>
    <name evidence="4" type="ORF">KSP39_PZI006640</name>
</gene>
<evidence type="ECO:0000313" key="5">
    <source>
        <dbReference type="Proteomes" id="UP001418222"/>
    </source>
</evidence>
<name>A0AAP0G9K2_9ASPA</name>
<evidence type="ECO:0000256" key="2">
    <source>
        <dbReference type="SAM" id="Phobius"/>
    </source>
</evidence>
<feature type="compositionally biased region" description="Basic and acidic residues" evidence="1">
    <location>
        <begin position="658"/>
        <end position="671"/>
    </location>
</feature>
<evidence type="ECO:0000256" key="1">
    <source>
        <dbReference type="SAM" id="MobiDB-lite"/>
    </source>
</evidence>
<dbReference type="SMART" id="SM00564">
    <property type="entry name" value="PQQ"/>
    <property type="match status" value="5"/>
</dbReference>
<reference evidence="4 5" key="1">
    <citation type="journal article" date="2022" name="Nat. Plants">
        <title>Genomes of leafy and leafless Platanthera orchids illuminate the evolution of mycoheterotrophy.</title>
        <authorList>
            <person name="Li M.H."/>
            <person name="Liu K.W."/>
            <person name="Li Z."/>
            <person name="Lu H.C."/>
            <person name="Ye Q.L."/>
            <person name="Zhang D."/>
            <person name="Wang J.Y."/>
            <person name="Li Y.F."/>
            <person name="Zhong Z.M."/>
            <person name="Liu X."/>
            <person name="Yu X."/>
            <person name="Liu D.K."/>
            <person name="Tu X.D."/>
            <person name="Liu B."/>
            <person name="Hao Y."/>
            <person name="Liao X.Y."/>
            <person name="Jiang Y.T."/>
            <person name="Sun W.H."/>
            <person name="Chen J."/>
            <person name="Chen Y.Q."/>
            <person name="Ai Y."/>
            <person name="Zhai J.W."/>
            <person name="Wu S.S."/>
            <person name="Zhou Z."/>
            <person name="Hsiao Y.Y."/>
            <person name="Wu W.L."/>
            <person name="Chen Y.Y."/>
            <person name="Lin Y.F."/>
            <person name="Hsu J.L."/>
            <person name="Li C.Y."/>
            <person name="Wang Z.W."/>
            <person name="Zhao X."/>
            <person name="Zhong W.Y."/>
            <person name="Ma X.K."/>
            <person name="Ma L."/>
            <person name="Huang J."/>
            <person name="Chen G.Z."/>
            <person name="Huang M.Z."/>
            <person name="Huang L."/>
            <person name="Peng D.H."/>
            <person name="Luo Y.B."/>
            <person name="Zou S.Q."/>
            <person name="Chen S.P."/>
            <person name="Lan S."/>
            <person name="Tsai W.C."/>
            <person name="Van de Peer Y."/>
            <person name="Liu Z.J."/>
        </authorList>
    </citation>
    <scope>NUCLEOTIDE SEQUENCE [LARGE SCALE GENOMIC DNA]</scope>
    <source>
        <strain evidence="4">Lor287</strain>
    </source>
</reference>
<dbReference type="GO" id="GO:0010183">
    <property type="term" value="P:pollen tube guidance"/>
    <property type="evidence" value="ECO:0007669"/>
    <property type="project" value="TreeGrafter"/>
</dbReference>
<evidence type="ECO:0000313" key="4">
    <source>
        <dbReference type="EMBL" id="KAK8946729.1"/>
    </source>
</evidence>
<dbReference type="Gene3D" id="2.130.10.10">
    <property type="entry name" value="YVTN repeat-like/Quinoprotein amine dehydrogenase"/>
    <property type="match status" value="1"/>
</dbReference>
<dbReference type="EMBL" id="JBBWWQ010000005">
    <property type="protein sequence ID" value="KAK8946729.1"/>
    <property type="molecule type" value="Genomic_DNA"/>
</dbReference>
<feature type="region of interest" description="Disordered" evidence="1">
    <location>
        <begin position="628"/>
        <end position="721"/>
    </location>
</feature>
<dbReference type="InterPro" id="IPR018391">
    <property type="entry name" value="PQQ_b-propeller_rpt"/>
</dbReference>
<dbReference type="InterPro" id="IPR002372">
    <property type="entry name" value="PQQ_rpt_dom"/>
</dbReference>
<feature type="compositionally biased region" description="Low complexity" evidence="1">
    <location>
        <begin position="672"/>
        <end position="684"/>
    </location>
</feature>
<dbReference type="InterPro" id="IPR045301">
    <property type="entry name" value="GEX3-like"/>
</dbReference>
<feature type="transmembrane region" description="Helical" evidence="2">
    <location>
        <begin position="495"/>
        <end position="520"/>
    </location>
</feature>
<keyword evidence="2" id="KW-0812">Transmembrane</keyword>
<organism evidence="4 5">
    <name type="scientific">Platanthera zijinensis</name>
    <dbReference type="NCBI Taxonomy" id="2320716"/>
    <lineage>
        <taxon>Eukaryota</taxon>
        <taxon>Viridiplantae</taxon>
        <taxon>Streptophyta</taxon>
        <taxon>Embryophyta</taxon>
        <taxon>Tracheophyta</taxon>
        <taxon>Spermatophyta</taxon>
        <taxon>Magnoliopsida</taxon>
        <taxon>Liliopsida</taxon>
        <taxon>Asparagales</taxon>
        <taxon>Orchidaceae</taxon>
        <taxon>Orchidoideae</taxon>
        <taxon>Orchideae</taxon>
        <taxon>Orchidinae</taxon>
        <taxon>Platanthera</taxon>
    </lineage>
</organism>
<dbReference type="GO" id="GO:0005886">
    <property type="term" value="C:plasma membrane"/>
    <property type="evidence" value="ECO:0007669"/>
    <property type="project" value="TreeGrafter"/>
</dbReference>
<dbReference type="SUPFAM" id="SSF50998">
    <property type="entry name" value="Quinoprotein alcohol dehydrogenase-like"/>
    <property type="match status" value="1"/>
</dbReference>
<dbReference type="Proteomes" id="UP001418222">
    <property type="component" value="Unassembled WGS sequence"/>
</dbReference>
<dbReference type="InterPro" id="IPR011047">
    <property type="entry name" value="Quinoprotein_ADH-like_sf"/>
</dbReference>
<sequence length="721" mass="80173">MLLPVTARQHRCRRLRMQIVVMREMYFSPAIVHLLFLFVCSPIIALGDQLGLTECNHLDFTGPVICSDWNAFAEYVKDEGEGSNSKVAAWLSKPLVTDDGRIFACSGKNFFKFDNNGTVVWIVPLSYLCSVEISPVVDDRGKIYLIAEDRVLKITPSHIGTSKSASEVFFGPNSTIGGSGEIIGLSISILYSSIFVTIKTRALFALSLHGELLWSAGPVLYRFGYRQGCKENLRDCYFNSAPVIDQCEGALYISNTEGQLYSLYMRNHNFRWVHDFTSIDKFMTIIPGNNGLLYIIFPKKASVIALDVHTGNTSWQQNFGPLSSEKSLPVVDSNGWLSIGSLDGYLYSFSPTGEVKKLLHATAFDSVIQTSPVLDCSGFSVYVLQTKMTAKSIHDIGNYTYISTMNPASIVLTLLTPATGTVYWTANHPGKLTKFFPNSDLRYFKLDERVFLTFLSSARIGYTLPCHTMSQKVAWTCSQAKPKLVNVYAGNEGAILPFIFFQLVVLVLLACCVHFCFIFWRKKKLQNYGLVKFLDRRRSLHHKKKALGRMISKLEQKAAEDVDSHEALEQLGEMVKVKEVIERKLSTSYSLGRDSSNWGCTLPVSDGNAKSHSFHSARKESVTIFNSLSSTESGGSSSSSDICSESGDSWPSWGEEEPVGKGKSVIEERSPEVSSEGSPEPTSSLRECENPISVKRWTDGRGSEGVSRRKMRLKRTLSSAN</sequence>
<dbReference type="Pfam" id="PF13360">
    <property type="entry name" value="PQQ_2"/>
    <property type="match status" value="1"/>
</dbReference>
<dbReference type="AlphaFoldDB" id="A0AAP0G9K2"/>
<keyword evidence="2" id="KW-1133">Transmembrane helix</keyword>
<keyword evidence="2" id="KW-0472">Membrane</keyword>
<dbReference type="PANTHER" id="PTHR37253">
    <property type="entry name" value="PROTEIN GAMETE EXPRESSED 3"/>
    <property type="match status" value="1"/>
</dbReference>
<comment type="caution">
    <text evidence="4">The sequence shown here is derived from an EMBL/GenBank/DDBJ whole genome shotgun (WGS) entry which is preliminary data.</text>
</comment>
<evidence type="ECO:0000259" key="3">
    <source>
        <dbReference type="Pfam" id="PF13360"/>
    </source>
</evidence>
<dbReference type="GO" id="GO:0009793">
    <property type="term" value="P:embryo development ending in seed dormancy"/>
    <property type="evidence" value="ECO:0007669"/>
    <property type="project" value="TreeGrafter"/>
</dbReference>
<protein>
    <submittedName>
        <fullName evidence="4">Protein GAMETE EXPRESSED 3</fullName>
    </submittedName>
</protein>